<dbReference type="Proteomes" id="UP000028492">
    <property type="component" value="Chromosome"/>
</dbReference>
<dbReference type="AlphaFoldDB" id="A0A075ULC9"/>
<name>A0A075ULC9_9PSEU</name>
<dbReference type="HOGENOM" id="CLU_023406_0_0_11"/>
<dbReference type="eggNOG" id="COG3980">
    <property type="taxonomic scope" value="Bacteria"/>
</dbReference>
<dbReference type="Gene3D" id="3.40.50.2000">
    <property type="entry name" value="Glycogen Phosphorylase B"/>
    <property type="match status" value="1"/>
</dbReference>
<accession>A0A075ULC9</accession>
<reference evidence="1 2" key="1">
    <citation type="journal article" date="2014" name="J. Biotechnol.">
        <title>Complete genome sequence of the actinobacterium Amycolatopsis japonica MG417-CF17(T) (=DSM 44213T) producing (S,S)-N,N'-ethylenediaminedisuccinic acid.</title>
        <authorList>
            <person name="Stegmann E."/>
            <person name="Albersmeier A."/>
            <person name="Spohn M."/>
            <person name="Gert H."/>
            <person name="Weber T."/>
            <person name="Wohlleben W."/>
            <person name="Kalinowski J."/>
            <person name="Ruckert C."/>
        </authorList>
    </citation>
    <scope>NUCLEOTIDE SEQUENCE [LARGE SCALE GENOMIC DNA]</scope>
    <source>
        <strain evidence="2">MG417-CF17 (DSM 44213)</strain>
    </source>
</reference>
<dbReference type="EMBL" id="CP008953">
    <property type="protein sequence ID" value="AIG73201.1"/>
    <property type="molecule type" value="Genomic_DNA"/>
</dbReference>
<evidence type="ECO:0000313" key="1">
    <source>
        <dbReference type="EMBL" id="AIG73201.1"/>
    </source>
</evidence>
<dbReference type="KEGG" id="aja:AJAP_01320"/>
<dbReference type="Gene3D" id="3.40.50.11190">
    <property type="match status" value="1"/>
</dbReference>
<proteinExistence type="predicted"/>
<dbReference type="SUPFAM" id="SSF53756">
    <property type="entry name" value="UDP-Glycosyltransferase/glycogen phosphorylase"/>
    <property type="match status" value="1"/>
</dbReference>
<dbReference type="STRING" id="208439.AJAP_01320"/>
<protein>
    <recommendedName>
        <fullName evidence="3">Spore coat protein</fullName>
    </recommendedName>
</protein>
<dbReference type="RefSeq" id="WP_038507578.1">
    <property type="nucleotide sequence ID" value="NZ_CP008953.1"/>
</dbReference>
<gene>
    <name evidence="1" type="ORF">AJAP_01320</name>
</gene>
<evidence type="ECO:0008006" key="3">
    <source>
        <dbReference type="Google" id="ProtNLM"/>
    </source>
</evidence>
<organism evidence="1 2">
    <name type="scientific">Amycolatopsis japonica</name>
    <dbReference type="NCBI Taxonomy" id="208439"/>
    <lineage>
        <taxon>Bacteria</taxon>
        <taxon>Bacillati</taxon>
        <taxon>Actinomycetota</taxon>
        <taxon>Actinomycetes</taxon>
        <taxon>Pseudonocardiales</taxon>
        <taxon>Pseudonocardiaceae</taxon>
        <taxon>Amycolatopsis</taxon>
        <taxon>Amycolatopsis japonica group</taxon>
    </lineage>
</organism>
<evidence type="ECO:0000313" key="2">
    <source>
        <dbReference type="Proteomes" id="UP000028492"/>
    </source>
</evidence>
<keyword evidence="2" id="KW-1185">Reference proteome</keyword>
<sequence length="332" mass="35173">MTRLLLRADASPSIGAGHVSRMVAYAERAVARGWGVVFAGRVDNAEWLAARFAELSVPVVPTAPFEGFDAVVVDHYGLGELREEVNAAGALLVSIEDDVFGRRAADLVVDCGFAPAPRPDDCSGELLRGVAYSPMRDVVRHAREKRHIREQTERPHVTVVLGGGTEWAGTVSALLHALRDTGLPFVADVLVRGEPVVPEALPGQEFRVAPPGPGLLDLLVETDVAVSAAGVTLLELCCLGVPTGVVKLVGNQEAGYRGALDLGLAAGLGSATALDDDVVETLRTLLLDREARRRFSETAASVVDGHGVDRVLDRIERSLPPGEKAPTSVDQH</sequence>